<dbReference type="SFLD" id="SFLDG01129">
    <property type="entry name" value="C1.5:_HAD__Beta-PGM__Phosphata"/>
    <property type="match status" value="1"/>
</dbReference>
<dbReference type="SFLD" id="SFLDG01135">
    <property type="entry name" value="C1.5.6:_HAD__Beta-PGM__Phospha"/>
    <property type="match status" value="1"/>
</dbReference>
<evidence type="ECO:0000313" key="1">
    <source>
        <dbReference type="EMBL" id="URI08268.1"/>
    </source>
</evidence>
<evidence type="ECO:0000313" key="2">
    <source>
        <dbReference type="Proteomes" id="UP001056201"/>
    </source>
</evidence>
<keyword evidence="2" id="KW-1185">Reference proteome</keyword>
<dbReference type="Gene3D" id="3.40.50.1000">
    <property type="entry name" value="HAD superfamily/HAD-like"/>
    <property type="match status" value="1"/>
</dbReference>
<dbReference type="PRINTS" id="PR00413">
    <property type="entry name" value="HADHALOGNASE"/>
</dbReference>
<gene>
    <name evidence="1" type="ORF">MW290_06780</name>
</gene>
<dbReference type="SFLD" id="SFLDS00003">
    <property type="entry name" value="Haloacid_Dehalogenase"/>
    <property type="match status" value="1"/>
</dbReference>
<dbReference type="SUPFAM" id="SSF56784">
    <property type="entry name" value="HAD-like"/>
    <property type="match status" value="1"/>
</dbReference>
<dbReference type="InterPro" id="IPR023214">
    <property type="entry name" value="HAD_sf"/>
</dbReference>
<dbReference type="NCBIfam" id="TIGR01509">
    <property type="entry name" value="HAD-SF-IA-v3"/>
    <property type="match status" value="1"/>
</dbReference>
<dbReference type="SFLD" id="SFLDF00035">
    <property type="entry name" value="phosphoglycolate_phosphatase"/>
    <property type="match status" value="1"/>
</dbReference>
<dbReference type="InterPro" id="IPR023198">
    <property type="entry name" value="PGP-like_dom2"/>
</dbReference>
<dbReference type="InterPro" id="IPR044999">
    <property type="entry name" value="CbbY-like"/>
</dbReference>
<proteinExistence type="predicted"/>
<protein>
    <submittedName>
        <fullName evidence="1">HAD-IA family hydrolase</fullName>
    </submittedName>
</protein>
<dbReference type="InterPro" id="IPR036412">
    <property type="entry name" value="HAD-like_sf"/>
</dbReference>
<dbReference type="PANTHER" id="PTHR42896">
    <property type="entry name" value="XYLULOSE-1,5-BISPHOSPHATE (XUBP) PHOSPHATASE"/>
    <property type="match status" value="1"/>
</dbReference>
<sequence length="263" mass="28398">MTTEALILDVDGTLADTEEAHRQSFNTAFEQMQLGWQWSAPTYRRLLAITGGKERIAAFIEEAQLPPAQRKALLARVPEIHALKTHVYTSTAREGGIALRTGVERLLDEARAAGLRLAIASTTTAANIDALLQAAWGARGLELFDVIACGDQVRHKKPAPDIYQLAMDALGLPPERCIAFEDSANGLASARAAGLWTVVTPTYWTEGSDFRGAGLLLPHLGDVQQPIAGEPGGQLQRAAWLGVQELQALACARDADRVQALYH</sequence>
<dbReference type="RefSeq" id="WP_250196490.1">
    <property type="nucleotide sequence ID" value="NZ_CP097635.1"/>
</dbReference>
<reference evidence="1" key="1">
    <citation type="submission" date="2022-05" db="EMBL/GenBank/DDBJ databases">
        <title>An RpoN-dependent PEP-CTERM gene is involved in floc formation of an Aquincola tertiaricarbonis strain.</title>
        <authorList>
            <person name="Qiu D."/>
            <person name="Xia M."/>
        </authorList>
    </citation>
    <scope>NUCLEOTIDE SEQUENCE</scope>
    <source>
        <strain evidence="1">RN12</strain>
    </source>
</reference>
<organism evidence="1 2">
    <name type="scientific">Aquincola tertiaricarbonis</name>
    <dbReference type="NCBI Taxonomy" id="391953"/>
    <lineage>
        <taxon>Bacteria</taxon>
        <taxon>Pseudomonadati</taxon>
        <taxon>Pseudomonadota</taxon>
        <taxon>Betaproteobacteria</taxon>
        <taxon>Burkholderiales</taxon>
        <taxon>Sphaerotilaceae</taxon>
        <taxon>Aquincola</taxon>
    </lineage>
</organism>
<dbReference type="InterPro" id="IPR006439">
    <property type="entry name" value="HAD-SF_hydro_IA"/>
</dbReference>
<dbReference type="PANTHER" id="PTHR42896:SF2">
    <property type="entry name" value="CBBY-LIKE PROTEIN"/>
    <property type="match status" value="1"/>
</dbReference>
<dbReference type="GO" id="GO:0016787">
    <property type="term" value="F:hydrolase activity"/>
    <property type="evidence" value="ECO:0007669"/>
    <property type="project" value="UniProtKB-KW"/>
</dbReference>
<name>A0ABY4S957_AQUTE</name>
<accession>A0ABY4S957</accession>
<dbReference type="Pfam" id="PF00702">
    <property type="entry name" value="Hydrolase"/>
    <property type="match status" value="1"/>
</dbReference>
<dbReference type="Proteomes" id="UP001056201">
    <property type="component" value="Chromosome 1"/>
</dbReference>
<dbReference type="EMBL" id="CP097635">
    <property type="protein sequence ID" value="URI08268.1"/>
    <property type="molecule type" value="Genomic_DNA"/>
</dbReference>
<keyword evidence="1" id="KW-0378">Hydrolase</keyword>
<dbReference type="Gene3D" id="1.10.150.240">
    <property type="entry name" value="Putative phosphatase, domain 2"/>
    <property type="match status" value="1"/>
</dbReference>